<accession>A0AA36FMM7</accession>
<sequence length="212" mass="23001">MTVRITARVISGSERKGPKPKATKPTPTSDTMDVTFRATPDGGVSQLNSSPKCEIEEICVSSSCQCVNRGNSEGTTHVDIHAQHNQDDEKDDHHHRRYNQRVCAIWRDKSTPENMFQQLKLTFVLILSMSFCLDSHAASDICNISSPVAFAVFAILPIGHVAVAVAVALSGLFFVVVFSSIIFVVSSIHCVDVVVLGGGGVASTVVYLCYCW</sequence>
<evidence type="ECO:0000313" key="4">
    <source>
        <dbReference type="Proteomes" id="UP001162480"/>
    </source>
</evidence>
<proteinExistence type="predicted"/>
<keyword evidence="2" id="KW-0472">Membrane</keyword>
<keyword evidence="4" id="KW-1185">Reference proteome</keyword>
<organism evidence="3 4">
    <name type="scientific">Octopus vulgaris</name>
    <name type="common">Common octopus</name>
    <dbReference type="NCBI Taxonomy" id="6645"/>
    <lineage>
        <taxon>Eukaryota</taxon>
        <taxon>Metazoa</taxon>
        <taxon>Spiralia</taxon>
        <taxon>Lophotrochozoa</taxon>
        <taxon>Mollusca</taxon>
        <taxon>Cephalopoda</taxon>
        <taxon>Coleoidea</taxon>
        <taxon>Octopodiformes</taxon>
        <taxon>Octopoda</taxon>
        <taxon>Incirrata</taxon>
        <taxon>Octopodidae</taxon>
        <taxon>Octopus</taxon>
    </lineage>
</organism>
<feature type="transmembrane region" description="Helical" evidence="2">
    <location>
        <begin position="150"/>
        <end position="178"/>
    </location>
</feature>
<dbReference type="AlphaFoldDB" id="A0AA36FMM7"/>
<dbReference type="Proteomes" id="UP001162480">
    <property type="component" value="Chromosome 29"/>
</dbReference>
<reference evidence="3" key="1">
    <citation type="submission" date="2023-08" db="EMBL/GenBank/DDBJ databases">
        <authorList>
            <person name="Alioto T."/>
            <person name="Alioto T."/>
            <person name="Gomez Garrido J."/>
        </authorList>
    </citation>
    <scope>NUCLEOTIDE SEQUENCE</scope>
</reference>
<gene>
    <name evidence="3" type="ORF">OCTVUL_1B023572</name>
</gene>
<evidence type="ECO:0000256" key="2">
    <source>
        <dbReference type="SAM" id="Phobius"/>
    </source>
</evidence>
<protein>
    <submittedName>
        <fullName evidence="3">Uncharacterized protein</fullName>
    </submittedName>
</protein>
<name>A0AA36FMM7_OCTVU</name>
<dbReference type="EMBL" id="OX597842">
    <property type="protein sequence ID" value="CAI9743452.1"/>
    <property type="molecule type" value="Genomic_DNA"/>
</dbReference>
<keyword evidence="2" id="KW-1133">Transmembrane helix</keyword>
<evidence type="ECO:0000256" key="1">
    <source>
        <dbReference type="SAM" id="MobiDB-lite"/>
    </source>
</evidence>
<feature type="transmembrane region" description="Helical" evidence="2">
    <location>
        <begin position="190"/>
        <end position="210"/>
    </location>
</feature>
<keyword evidence="2" id="KW-0812">Transmembrane</keyword>
<feature type="region of interest" description="Disordered" evidence="1">
    <location>
        <begin position="1"/>
        <end position="31"/>
    </location>
</feature>
<evidence type="ECO:0000313" key="3">
    <source>
        <dbReference type="EMBL" id="CAI9743452.1"/>
    </source>
</evidence>